<dbReference type="Pfam" id="PF09907">
    <property type="entry name" value="HigB_toxin"/>
    <property type="match status" value="1"/>
</dbReference>
<evidence type="ECO:0000313" key="2">
    <source>
        <dbReference type="Proteomes" id="UP000297540"/>
    </source>
</evidence>
<accession>A0A4Y8SGU7</accession>
<dbReference type="GO" id="GO:0004519">
    <property type="term" value="F:endonuclease activity"/>
    <property type="evidence" value="ECO:0007669"/>
    <property type="project" value="InterPro"/>
</dbReference>
<proteinExistence type="predicted"/>
<reference evidence="1 2" key="1">
    <citation type="journal article" date="2017" name="Int. J. Syst. Evol. Microbiol.">
        <title>Mucilaginibacterpsychrotolerans sp. nov., isolated from peatlands.</title>
        <authorList>
            <person name="Deng Y."/>
            <person name="Shen L."/>
            <person name="Xu B."/>
            <person name="Liu Y."/>
            <person name="Gu Z."/>
            <person name="Liu H."/>
            <person name="Zhou Y."/>
        </authorList>
    </citation>
    <scope>NUCLEOTIDE SEQUENCE [LARGE SCALE GENOMIC DNA]</scope>
    <source>
        <strain evidence="1 2">NH7-4</strain>
    </source>
</reference>
<sequence>MNIITRRTLLYYIEQYPLAANSLKSWYDELLKAGFNNFNELKEVYGNASIIPNIRIVFNIKGNSYRLIVSVRFETQALYVIWFGPHAAYDKVDAANVKFITNPNKK</sequence>
<organism evidence="1 2">
    <name type="scientific">Mucilaginibacter psychrotolerans</name>
    <dbReference type="NCBI Taxonomy" id="1524096"/>
    <lineage>
        <taxon>Bacteria</taxon>
        <taxon>Pseudomonadati</taxon>
        <taxon>Bacteroidota</taxon>
        <taxon>Sphingobacteriia</taxon>
        <taxon>Sphingobacteriales</taxon>
        <taxon>Sphingobacteriaceae</taxon>
        <taxon>Mucilaginibacter</taxon>
    </lineage>
</organism>
<comment type="caution">
    <text evidence="1">The sequence shown here is derived from an EMBL/GenBank/DDBJ whole genome shotgun (WGS) entry which is preliminary data.</text>
</comment>
<dbReference type="GO" id="GO:0003723">
    <property type="term" value="F:RNA binding"/>
    <property type="evidence" value="ECO:0007669"/>
    <property type="project" value="InterPro"/>
</dbReference>
<gene>
    <name evidence="1" type="ORF">E2R66_09500</name>
</gene>
<dbReference type="AlphaFoldDB" id="A0A4Y8SGU7"/>
<evidence type="ECO:0000313" key="1">
    <source>
        <dbReference type="EMBL" id="TFF38259.1"/>
    </source>
</evidence>
<dbReference type="Proteomes" id="UP000297540">
    <property type="component" value="Unassembled WGS sequence"/>
</dbReference>
<keyword evidence="2" id="KW-1185">Reference proteome</keyword>
<name>A0A4Y8SGU7_9SPHI</name>
<protein>
    <submittedName>
        <fullName evidence="1">Type II toxin-antitoxin system HigB family toxin</fullName>
    </submittedName>
</protein>
<dbReference type="OrthoDB" id="9799912at2"/>
<dbReference type="EMBL" id="SOZE01000007">
    <property type="protein sequence ID" value="TFF38259.1"/>
    <property type="molecule type" value="Genomic_DNA"/>
</dbReference>
<dbReference type="RefSeq" id="WP_133229982.1">
    <property type="nucleotide sequence ID" value="NZ_SOZE01000007.1"/>
</dbReference>
<dbReference type="GO" id="GO:0110001">
    <property type="term" value="C:toxin-antitoxin complex"/>
    <property type="evidence" value="ECO:0007669"/>
    <property type="project" value="InterPro"/>
</dbReference>
<dbReference type="InterPro" id="IPR018669">
    <property type="entry name" value="Toxin_HigB"/>
</dbReference>